<dbReference type="PANTHER" id="PTHR33397:SF3">
    <property type="entry name" value="MRNA NUCLEASE HEPT"/>
    <property type="match status" value="1"/>
</dbReference>
<gene>
    <name evidence="5" type="ORF">SAMN05421721_1137</name>
</gene>
<dbReference type="STRING" id="195064.SAMN05421721_1137"/>
<dbReference type="GO" id="GO:0016787">
    <property type="term" value="F:hydrolase activity"/>
    <property type="evidence" value="ECO:0007669"/>
    <property type="project" value="UniProtKB-KW"/>
</dbReference>
<dbReference type="NCBIfam" id="NF047751">
    <property type="entry name" value="HepT_toxin"/>
    <property type="match status" value="1"/>
</dbReference>
<organism evidence="5 6">
    <name type="scientific">Ectothiorhodospira mobilis</name>
    <dbReference type="NCBI Taxonomy" id="195064"/>
    <lineage>
        <taxon>Bacteria</taxon>
        <taxon>Pseudomonadati</taxon>
        <taxon>Pseudomonadota</taxon>
        <taxon>Gammaproteobacteria</taxon>
        <taxon>Chromatiales</taxon>
        <taxon>Ectothiorhodospiraceae</taxon>
        <taxon>Ectothiorhodospira</taxon>
    </lineage>
</organism>
<evidence type="ECO:0000256" key="2">
    <source>
        <dbReference type="ARBA" id="ARBA00022722"/>
    </source>
</evidence>
<evidence type="ECO:0000256" key="3">
    <source>
        <dbReference type="ARBA" id="ARBA00022801"/>
    </source>
</evidence>
<dbReference type="GO" id="GO:0110001">
    <property type="term" value="C:toxin-antitoxin complex"/>
    <property type="evidence" value="ECO:0007669"/>
    <property type="project" value="InterPro"/>
</dbReference>
<dbReference type="RefSeq" id="WP_177217645.1">
    <property type="nucleotide sequence ID" value="NZ_FOUO01000013.1"/>
</dbReference>
<evidence type="ECO:0000313" key="5">
    <source>
        <dbReference type="EMBL" id="SFM59475.1"/>
    </source>
</evidence>
<accession>A0A1I4S4S5</accession>
<evidence type="ECO:0000313" key="6">
    <source>
        <dbReference type="Proteomes" id="UP000199556"/>
    </source>
</evidence>
<evidence type="ECO:0000256" key="1">
    <source>
        <dbReference type="ARBA" id="ARBA00022649"/>
    </source>
</evidence>
<dbReference type="Gene3D" id="1.20.120.580">
    <property type="entry name" value="bsu32300-like"/>
    <property type="match status" value="1"/>
</dbReference>
<keyword evidence="6" id="KW-1185">Reference proteome</keyword>
<dbReference type="InterPro" id="IPR052379">
    <property type="entry name" value="Type_VII_TA_RNase"/>
</dbReference>
<keyword evidence="1" id="KW-1277">Toxin-antitoxin system</keyword>
<comment type="similarity">
    <text evidence="4">Belongs to the HepT RNase toxin family.</text>
</comment>
<dbReference type="GO" id="GO:0004540">
    <property type="term" value="F:RNA nuclease activity"/>
    <property type="evidence" value="ECO:0007669"/>
    <property type="project" value="InterPro"/>
</dbReference>
<protein>
    <submittedName>
        <fullName evidence="5">Uncharacterized conserved protein YutE, UPF0331/DUF86 family</fullName>
    </submittedName>
</protein>
<dbReference type="Proteomes" id="UP000199556">
    <property type="component" value="Unassembled WGS sequence"/>
</dbReference>
<name>A0A1I4S4S5_ECTMO</name>
<keyword evidence="2" id="KW-0540">Nuclease</keyword>
<dbReference type="Pfam" id="PF01934">
    <property type="entry name" value="HepT-like"/>
    <property type="match status" value="1"/>
</dbReference>
<reference evidence="5 6" key="1">
    <citation type="submission" date="2016-10" db="EMBL/GenBank/DDBJ databases">
        <authorList>
            <person name="de Groot N.N."/>
        </authorList>
    </citation>
    <scope>NUCLEOTIDE SEQUENCE [LARGE SCALE GENOMIC DNA]</scope>
    <source>
        <strain evidence="5 6">DSM 4180</strain>
    </source>
</reference>
<sequence length="147" mass="17002">MIREDFIRRKLQLIGEDLGRLLRFKDLTLDELLADDIRLAAVERIIERIVMRAVDVNEHLLAERLPPDARSTRLTYRDTFLALADVGVCTPEFAREIAASAGLRNILVHDYNDVDRRILHRSIGSCLRDYQRYVEQVEAFIAGLRDP</sequence>
<dbReference type="EMBL" id="FOUO01000013">
    <property type="protein sequence ID" value="SFM59475.1"/>
    <property type="molecule type" value="Genomic_DNA"/>
</dbReference>
<dbReference type="AlphaFoldDB" id="A0A1I4S4S5"/>
<dbReference type="InterPro" id="IPR008201">
    <property type="entry name" value="HepT-like"/>
</dbReference>
<keyword evidence="3" id="KW-0378">Hydrolase</keyword>
<dbReference type="PANTHER" id="PTHR33397">
    <property type="entry name" value="UPF0331 PROTEIN YUTE"/>
    <property type="match status" value="1"/>
</dbReference>
<evidence type="ECO:0000256" key="4">
    <source>
        <dbReference type="ARBA" id="ARBA00024207"/>
    </source>
</evidence>
<dbReference type="InterPro" id="IPR037038">
    <property type="entry name" value="HepT-like_sf"/>
</dbReference>
<proteinExistence type="inferred from homology"/>